<gene>
    <name evidence="1" type="ORF">CRG98_024572</name>
</gene>
<reference evidence="1 2" key="1">
    <citation type="submission" date="2017-11" db="EMBL/GenBank/DDBJ databases">
        <title>De-novo sequencing of pomegranate (Punica granatum L.) genome.</title>
        <authorList>
            <person name="Akparov Z."/>
            <person name="Amiraslanov A."/>
            <person name="Hajiyeva S."/>
            <person name="Abbasov M."/>
            <person name="Kaur K."/>
            <person name="Hamwieh A."/>
            <person name="Solovyev V."/>
            <person name="Salamov A."/>
            <person name="Braich B."/>
            <person name="Kosarev P."/>
            <person name="Mahmoud A."/>
            <person name="Hajiyev E."/>
            <person name="Babayeva S."/>
            <person name="Izzatullayeva V."/>
            <person name="Mammadov A."/>
            <person name="Mammadov A."/>
            <person name="Sharifova S."/>
            <person name="Ojaghi J."/>
            <person name="Eynullazada K."/>
            <person name="Bayramov B."/>
            <person name="Abdulazimova A."/>
            <person name="Shahmuradov I."/>
        </authorList>
    </citation>
    <scope>NUCLEOTIDE SEQUENCE [LARGE SCALE GENOMIC DNA]</scope>
    <source>
        <strain evidence="2">cv. AG2017</strain>
        <tissue evidence="1">Leaf</tissue>
    </source>
</reference>
<dbReference type="AlphaFoldDB" id="A0A2I0JHC9"/>
<keyword evidence="2" id="KW-1185">Reference proteome</keyword>
<protein>
    <submittedName>
        <fullName evidence="1">Uncharacterized protein</fullName>
    </submittedName>
</protein>
<comment type="caution">
    <text evidence="1">The sequence shown here is derived from an EMBL/GenBank/DDBJ whole genome shotgun (WGS) entry which is preliminary data.</text>
</comment>
<evidence type="ECO:0000313" key="2">
    <source>
        <dbReference type="Proteomes" id="UP000233551"/>
    </source>
</evidence>
<evidence type="ECO:0000313" key="1">
    <source>
        <dbReference type="EMBL" id="PKI55026.1"/>
    </source>
</evidence>
<dbReference type="Proteomes" id="UP000233551">
    <property type="component" value="Unassembled WGS sequence"/>
</dbReference>
<organism evidence="1 2">
    <name type="scientific">Punica granatum</name>
    <name type="common">Pomegranate</name>
    <dbReference type="NCBI Taxonomy" id="22663"/>
    <lineage>
        <taxon>Eukaryota</taxon>
        <taxon>Viridiplantae</taxon>
        <taxon>Streptophyta</taxon>
        <taxon>Embryophyta</taxon>
        <taxon>Tracheophyta</taxon>
        <taxon>Spermatophyta</taxon>
        <taxon>Magnoliopsida</taxon>
        <taxon>eudicotyledons</taxon>
        <taxon>Gunneridae</taxon>
        <taxon>Pentapetalae</taxon>
        <taxon>rosids</taxon>
        <taxon>malvids</taxon>
        <taxon>Myrtales</taxon>
        <taxon>Lythraceae</taxon>
        <taxon>Punica</taxon>
    </lineage>
</organism>
<proteinExistence type="predicted"/>
<name>A0A2I0JHC9_PUNGR</name>
<accession>A0A2I0JHC9</accession>
<sequence>MSWCEHAWTCVRRAYSLVDAQGLAERCAFDHAMTLYVSKKLESVSLAWESGSALGPQLALPWRKGEGRKWPAHEGNV</sequence>
<dbReference type="EMBL" id="PGOL01001727">
    <property type="protein sequence ID" value="PKI55026.1"/>
    <property type="molecule type" value="Genomic_DNA"/>
</dbReference>